<accession>A0AC61S4L1</accession>
<organism evidence="1 2">
    <name type="scientific">Muribaculum caecicola</name>
    <dbReference type="NCBI Taxonomy" id="3038144"/>
    <lineage>
        <taxon>Bacteria</taxon>
        <taxon>Pseudomonadati</taxon>
        <taxon>Bacteroidota</taxon>
        <taxon>Bacteroidia</taxon>
        <taxon>Bacteroidales</taxon>
        <taxon>Muribaculaceae</taxon>
        <taxon>Muribaculum</taxon>
    </lineage>
</organism>
<proteinExistence type="predicted"/>
<dbReference type="EMBL" id="SSTG01000087">
    <property type="protein sequence ID" value="THG48322.1"/>
    <property type="molecule type" value="Genomic_DNA"/>
</dbReference>
<dbReference type="Proteomes" id="UP000305401">
    <property type="component" value="Unassembled WGS sequence"/>
</dbReference>
<evidence type="ECO:0000313" key="1">
    <source>
        <dbReference type="EMBL" id="THG48322.1"/>
    </source>
</evidence>
<evidence type="ECO:0000313" key="2">
    <source>
        <dbReference type="Proteomes" id="UP000305401"/>
    </source>
</evidence>
<reference evidence="1" key="1">
    <citation type="submission" date="2019-04" db="EMBL/GenBank/DDBJ databases">
        <title>Microbes associate with the intestines of laboratory mice.</title>
        <authorList>
            <person name="Navarre W."/>
            <person name="Wong E."/>
            <person name="Huang K.C."/>
            <person name="Tropini C."/>
            <person name="Ng K."/>
            <person name="Yu B."/>
        </authorList>
    </citation>
    <scope>NUCLEOTIDE SEQUENCE</scope>
    <source>
        <strain evidence="1">NM86_A22</strain>
    </source>
</reference>
<protein>
    <submittedName>
        <fullName evidence="1">Uncharacterized protein</fullName>
    </submittedName>
</protein>
<gene>
    <name evidence="1" type="ORF">E5990_07345</name>
</gene>
<sequence length="314" mass="34626">MNSNLKNTATKCQTIFIAVVFIALCALTSSAQRRITPVKVPDPQAKPAAVTTPAQETTAQPLTDNDGNKLAPRPQSVVEQRDMDGRIVLVDTISGREYHDTILVVAPKLVYPRFHALSIGVNVWDIAARALGQSYGLGSVWAELSLHNWIKPFAEIGLGSANYMPKDESYRYKSSSAPFFKLGANYNFLYNSNPNYSVYAGIRYGISSFSYNIEGATVNNGYWQESEQIAVPKQKATVGYGEALIGLRVQIVSSISLGWEIKWHKILHQGKHAYGEPWYIPGYGTRGNSFSGAFSISYTLPLQKTSPPVQKEPQ</sequence>
<keyword evidence="2" id="KW-1185">Reference proteome</keyword>
<comment type="caution">
    <text evidence="1">The sequence shown here is derived from an EMBL/GenBank/DDBJ whole genome shotgun (WGS) entry which is preliminary data.</text>
</comment>
<name>A0AC61S4L1_9BACT</name>